<dbReference type="PANTHER" id="PTHR30146:SF24">
    <property type="entry name" value="XYLOSE OPERON REGULATORY PROTEIN"/>
    <property type="match status" value="1"/>
</dbReference>
<evidence type="ECO:0000313" key="6">
    <source>
        <dbReference type="Proteomes" id="UP000346198"/>
    </source>
</evidence>
<evidence type="ECO:0000313" key="5">
    <source>
        <dbReference type="EMBL" id="VGO20411.1"/>
    </source>
</evidence>
<dbReference type="Pfam" id="PF13377">
    <property type="entry name" value="Peripla_BP_3"/>
    <property type="match status" value="1"/>
</dbReference>
<keyword evidence="1" id="KW-0805">Transcription regulation</keyword>
<keyword evidence="3" id="KW-0804">Transcription</keyword>
<dbReference type="SMART" id="SM00342">
    <property type="entry name" value="HTH_ARAC"/>
    <property type="match status" value="1"/>
</dbReference>
<feature type="domain" description="HTH araC/xylS-type" evidence="4">
    <location>
        <begin position="281"/>
        <end position="379"/>
    </location>
</feature>
<dbReference type="InterPro" id="IPR028082">
    <property type="entry name" value="Peripla_BP_I"/>
</dbReference>
<reference evidence="5 6" key="1">
    <citation type="submission" date="2019-04" db="EMBL/GenBank/DDBJ databases">
        <authorList>
            <person name="Van Vliet M D."/>
        </authorList>
    </citation>
    <scope>NUCLEOTIDE SEQUENCE [LARGE SCALE GENOMIC DNA]</scope>
    <source>
        <strain evidence="5 6">F21</strain>
    </source>
</reference>
<keyword evidence="2" id="KW-0238">DNA-binding</keyword>
<keyword evidence="6" id="KW-1185">Reference proteome</keyword>
<name>A0A6C2UMA7_9BACT</name>
<organism evidence="5 6">
    <name type="scientific">Pontiella sulfatireligans</name>
    <dbReference type="NCBI Taxonomy" id="2750658"/>
    <lineage>
        <taxon>Bacteria</taxon>
        <taxon>Pseudomonadati</taxon>
        <taxon>Kiritimatiellota</taxon>
        <taxon>Kiritimatiellia</taxon>
        <taxon>Kiritimatiellales</taxon>
        <taxon>Pontiellaceae</taxon>
        <taxon>Pontiella</taxon>
    </lineage>
</organism>
<dbReference type="RefSeq" id="WP_136061831.1">
    <property type="nucleotide sequence ID" value="NZ_CAAHFH010000001.1"/>
</dbReference>
<dbReference type="GO" id="GO:0000976">
    <property type="term" value="F:transcription cis-regulatory region binding"/>
    <property type="evidence" value="ECO:0007669"/>
    <property type="project" value="TreeGrafter"/>
</dbReference>
<dbReference type="GO" id="GO:0003700">
    <property type="term" value="F:DNA-binding transcription factor activity"/>
    <property type="evidence" value="ECO:0007669"/>
    <property type="project" value="InterPro"/>
</dbReference>
<gene>
    <name evidence="5" type="primary">xylR_6</name>
    <name evidence="5" type="ORF">SCARR_02474</name>
</gene>
<evidence type="ECO:0000256" key="2">
    <source>
        <dbReference type="ARBA" id="ARBA00023125"/>
    </source>
</evidence>
<dbReference type="SUPFAM" id="SSF53822">
    <property type="entry name" value="Periplasmic binding protein-like I"/>
    <property type="match status" value="1"/>
</dbReference>
<dbReference type="Pfam" id="PF12833">
    <property type="entry name" value="HTH_18"/>
    <property type="match status" value="1"/>
</dbReference>
<dbReference type="Gene3D" id="1.10.10.60">
    <property type="entry name" value="Homeodomain-like"/>
    <property type="match status" value="1"/>
</dbReference>
<evidence type="ECO:0000259" key="4">
    <source>
        <dbReference type="PROSITE" id="PS01124"/>
    </source>
</evidence>
<dbReference type="Proteomes" id="UP000346198">
    <property type="component" value="Unassembled WGS sequence"/>
</dbReference>
<evidence type="ECO:0000256" key="3">
    <source>
        <dbReference type="ARBA" id="ARBA00023163"/>
    </source>
</evidence>
<dbReference type="Gene3D" id="3.40.50.2300">
    <property type="match status" value="2"/>
</dbReference>
<dbReference type="InterPro" id="IPR018060">
    <property type="entry name" value="HTH_AraC"/>
</dbReference>
<evidence type="ECO:0000256" key="1">
    <source>
        <dbReference type="ARBA" id="ARBA00023015"/>
    </source>
</evidence>
<dbReference type="SUPFAM" id="SSF46689">
    <property type="entry name" value="Homeodomain-like"/>
    <property type="match status" value="1"/>
</dbReference>
<dbReference type="InterPro" id="IPR009057">
    <property type="entry name" value="Homeodomain-like_sf"/>
</dbReference>
<protein>
    <submittedName>
        <fullName evidence="5">Xylose operon regulatory protein</fullName>
    </submittedName>
</protein>
<dbReference type="PANTHER" id="PTHR30146">
    <property type="entry name" value="LACI-RELATED TRANSCRIPTIONAL REPRESSOR"/>
    <property type="match status" value="1"/>
</dbReference>
<dbReference type="AlphaFoldDB" id="A0A6C2UMA7"/>
<accession>A0A6C2UMA7</accession>
<dbReference type="InterPro" id="IPR046335">
    <property type="entry name" value="LacI/GalR-like_sensor"/>
</dbReference>
<proteinExistence type="predicted"/>
<sequence>MTQLKQQKRILLAMGSWYIDRVHRGVAEYAGKNNWHLTNLFGSDPKLIQQRDCDGIIAVLAKDDSLSEAIIRQKKPTVDLSIIRQHLKMPHLTGNNIDMGHEAAHHFMDRGFRNYLWYSETNHATAQLRLSGFMSKLQNNGFDCTPLITENAFPSHMPTWNTLKQWILEAIQKQGLPCAVYAYNDTQAVNLIDACISGGVRVPDEVAVLGTDNHPLICPSAAVPLSSINHDLEELGRRAAAELARIIDGAQQEKCIIEIPHKGITVRQSTDVFAINDSHVVAALHFIYENFKRSINVQDIVNISELSRRPLEQRFREHLNLSILGKLNQLRIQQACRLLRESTLSIADIAAFSGFNSPEYLHRIFHKQMGITPRKYRIKEHMI</sequence>
<dbReference type="PROSITE" id="PS01124">
    <property type="entry name" value="HTH_ARAC_FAMILY_2"/>
    <property type="match status" value="1"/>
</dbReference>
<dbReference type="EMBL" id="CAAHFH010000001">
    <property type="protein sequence ID" value="VGO20411.1"/>
    <property type="molecule type" value="Genomic_DNA"/>
</dbReference>